<dbReference type="RefSeq" id="WP_141289618.1">
    <property type="nucleotide sequence ID" value="NZ_BAAAEW010000033.1"/>
</dbReference>
<protein>
    <recommendedName>
        <fullName evidence="3">HU family DNA-binding protein</fullName>
    </recommendedName>
</protein>
<reference evidence="2" key="1">
    <citation type="journal article" date="2019" name="Int. J. Syst. Evol. Microbiol.">
        <title>The Global Catalogue of Microorganisms (GCM) 10K type strain sequencing project: providing services to taxonomists for standard genome sequencing and annotation.</title>
        <authorList>
            <consortium name="The Broad Institute Genomics Platform"/>
            <consortium name="The Broad Institute Genome Sequencing Center for Infectious Disease"/>
            <person name="Wu L."/>
            <person name="Ma J."/>
        </authorList>
    </citation>
    <scope>NUCLEOTIDE SEQUENCE [LARGE SCALE GENOMIC DNA]</scope>
    <source>
        <strain evidence="2">JCM 15503</strain>
    </source>
</reference>
<evidence type="ECO:0008006" key="3">
    <source>
        <dbReference type="Google" id="ProtNLM"/>
    </source>
</evidence>
<dbReference type="Proteomes" id="UP001500279">
    <property type="component" value="Unassembled WGS sequence"/>
</dbReference>
<sequence>MKPAEIVSQLRLRDPKVLGDVPDKRVEQILRATFALIRENVSATAEGDVTVATLGRFHAREIVKQEAGEDEKRLKRVIFFPAKPPEKKGPPLLAGLSA</sequence>
<evidence type="ECO:0000313" key="2">
    <source>
        <dbReference type="Proteomes" id="UP001500279"/>
    </source>
</evidence>
<name>A0ABP3VQI3_9BURK</name>
<evidence type="ECO:0000313" key="1">
    <source>
        <dbReference type="EMBL" id="GAA0762370.1"/>
    </source>
</evidence>
<gene>
    <name evidence="1" type="ORF">GCM10009107_46780</name>
</gene>
<organism evidence="1 2">
    <name type="scientific">Ideonella azotifigens</name>
    <dbReference type="NCBI Taxonomy" id="513160"/>
    <lineage>
        <taxon>Bacteria</taxon>
        <taxon>Pseudomonadati</taxon>
        <taxon>Pseudomonadota</taxon>
        <taxon>Betaproteobacteria</taxon>
        <taxon>Burkholderiales</taxon>
        <taxon>Sphaerotilaceae</taxon>
        <taxon>Ideonella</taxon>
    </lineage>
</organism>
<dbReference type="EMBL" id="BAAAEW010000033">
    <property type="protein sequence ID" value="GAA0762370.1"/>
    <property type="molecule type" value="Genomic_DNA"/>
</dbReference>
<keyword evidence="2" id="KW-1185">Reference proteome</keyword>
<comment type="caution">
    <text evidence="1">The sequence shown here is derived from an EMBL/GenBank/DDBJ whole genome shotgun (WGS) entry which is preliminary data.</text>
</comment>
<proteinExistence type="predicted"/>
<accession>A0ABP3VQI3</accession>